<evidence type="ECO:0000256" key="5">
    <source>
        <dbReference type="SAM" id="MobiDB-lite"/>
    </source>
</evidence>
<dbReference type="OrthoDB" id="10251809at2759"/>
<accession>A0A8B6GGG2</accession>
<dbReference type="EMBL" id="UYJE01008372">
    <property type="protein sequence ID" value="VDI63417.1"/>
    <property type="molecule type" value="Genomic_DNA"/>
</dbReference>
<evidence type="ECO:0000313" key="7">
    <source>
        <dbReference type="Proteomes" id="UP000596742"/>
    </source>
</evidence>
<keyword evidence="7" id="KW-1185">Reference proteome</keyword>
<organism evidence="6 7">
    <name type="scientific">Mytilus galloprovincialis</name>
    <name type="common">Mediterranean mussel</name>
    <dbReference type="NCBI Taxonomy" id="29158"/>
    <lineage>
        <taxon>Eukaryota</taxon>
        <taxon>Metazoa</taxon>
        <taxon>Spiralia</taxon>
        <taxon>Lophotrochozoa</taxon>
        <taxon>Mollusca</taxon>
        <taxon>Bivalvia</taxon>
        <taxon>Autobranchia</taxon>
        <taxon>Pteriomorphia</taxon>
        <taxon>Mytilida</taxon>
        <taxon>Mytiloidea</taxon>
        <taxon>Mytilidae</taxon>
        <taxon>Mytilinae</taxon>
        <taxon>Mytilus</taxon>
    </lineage>
</organism>
<name>A0A8B6GGG2_MYTGA</name>
<keyword evidence="2" id="KW-0677">Repeat</keyword>
<dbReference type="SMART" id="SM00612">
    <property type="entry name" value="Kelch"/>
    <property type="match status" value="3"/>
</dbReference>
<evidence type="ECO:0000256" key="1">
    <source>
        <dbReference type="ARBA" id="ARBA00022441"/>
    </source>
</evidence>
<dbReference type="SUPFAM" id="SSF117281">
    <property type="entry name" value="Kelch motif"/>
    <property type="match status" value="1"/>
</dbReference>
<dbReference type="Gene3D" id="2.120.10.80">
    <property type="entry name" value="Kelch-type beta propeller"/>
    <property type="match status" value="2"/>
</dbReference>
<dbReference type="AlphaFoldDB" id="A0A8B6GGG2"/>
<dbReference type="PANTHER" id="PTHR46647:SF1">
    <property type="entry name" value="RAB9 EFFECTOR PROTEIN WITH KELCH MOTIFS"/>
    <property type="match status" value="1"/>
</dbReference>
<keyword evidence="1" id="KW-0880">Kelch repeat</keyword>
<proteinExistence type="predicted"/>
<dbReference type="InterPro" id="IPR006652">
    <property type="entry name" value="Kelch_1"/>
</dbReference>
<dbReference type="InterPro" id="IPR015915">
    <property type="entry name" value="Kelch-typ_b-propeller"/>
</dbReference>
<dbReference type="InterPro" id="IPR052124">
    <property type="entry name" value="Rab9_kelch_effector"/>
</dbReference>
<evidence type="ECO:0000256" key="4">
    <source>
        <dbReference type="ARBA" id="ARBA00039295"/>
    </source>
</evidence>
<dbReference type="PANTHER" id="PTHR46647">
    <property type="entry name" value="RAB9 EFFECTOR PROTEIN WITH KELCH MOTIFS"/>
    <property type="match status" value="1"/>
</dbReference>
<reference evidence="6" key="1">
    <citation type="submission" date="2018-11" db="EMBL/GenBank/DDBJ databases">
        <authorList>
            <person name="Alioto T."/>
            <person name="Alioto T."/>
        </authorList>
    </citation>
    <scope>NUCLEOTIDE SEQUENCE</scope>
</reference>
<protein>
    <recommendedName>
        <fullName evidence="4">Rab9 effector protein with kelch motifs</fullName>
    </recommendedName>
</protein>
<evidence type="ECO:0000313" key="6">
    <source>
        <dbReference type="EMBL" id="VDI63417.1"/>
    </source>
</evidence>
<dbReference type="Proteomes" id="UP000596742">
    <property type="component" value="Unassembled WGS sequence"/>
</dbReference>
<comment type="function">
    <text evidence="3">Rab9 effector required for endosome to trans-Golgi network (TGN) transport.</text>
</comment>
<feature type="region of interest" description="Disordered" evidence="5">
    <location>
        <begin position="331"/>
        <end position="414"/>
    </location>
</feature>
<gene>
    <name evidence="6" type="ORF">MGAL_10B017126</name>
</gene>
<evidence type="ECO:0000256" key="2">
    <source>
        <dbReference type="ARBA" id="ARBA00022737"/>
    </source>
</evidence>
<sequence length="452" mass="49620">MELHPFLEPDTIPNHDLWYVLSTFGDCPSIRVGHTCTYIRGNGENDNGKLYVIGGANPSGAFCDTFVLDLNTMQWDIMDLPGFRARYEHAAFIPPSSPEKIFIFGGADNTGNMNDVQIFDTVKNTWSTAEVSGNPPTPRTFHTNSLVGDKLVVYSGGHSQAEPVQDRQVHFFDTISLTWSTKIIKGDAPKSRHGHVMVGVGGNQIYLHGGMARSSFFDDFHCLDLTKNSWSHIKNKKVYPTARAGHSGTSVGSMLFICGGMNRDGALDDLYRFDTSCKTWCKIELAGPTPTCRLDFGMCTIELSRDLPSTTSENTDVLETSKHAQEILELAMKPGSASSRSSSTIGSASSRDRQLPESASSRPGSRQVGSAGSRESYHEYNYESSSTGNDIQTLEEGENLSDEEETPRAEGATSSVFNDFIKSKHTMKMVLIHGGMDTEGEIFDDTLVYLVE</sequence>
<feature type="compositionally biased region" description="Polar residues" evidence="5">
    <location>
        <begin position="357"/>
        <end position="370"/>
    </location>
</feature>
<feature type="compositionally biased region" description="Low complexity" evidence="5">
    <location>
        <begin position="335"/>
        <end position="349"/>
    </location>
</feature>
<feature type="compositionally biased region" description="Acidic residues" evidence="5">
    <location>
        <begin position="393"/>
        <end position="405"/>
    </location>
</feature>
<dbReference type="Pfam" id="PF24681">
    <property type="entry name" value="Kelch_KLHDC2_KLHL20_DRC7"/>
    <property type="match status" value="1"/>
</dbReference>
<comment type="caution">
    <text evidence="6">The sequence shown here is derived from an EMBL/GenBank/DDBJ whole genome shotgun (WGS) entry which is preliminary data.</text>
</comment>
<evidence type="ECO:0000256" key="3">
    <source>
        <dbReference type="ARBA" id="ARBA00037224"/>
    </source>
</evidence>